<sequence>MLRKSMYSVIFRPFSLPVVCCLTLFSTVLLADEPVLTPERAVGIALADNPNLAQIKARSEAMAAIPSQEGSLPDPTINIGALNLPTANGLNLQKEDMTMLEVGVSQAIPFPGKLALREKAATFEAAAAADSVDEARLRLVRDVKMHWWQLVFIHRSLLNLDDTERLLKQLAEIANSQYRIGQGLQQDVLAALLEQSKLAKEKAQHLGMHRAEIARLNALLNRSPDSTIRFPDEVDTRLPDIQSATDGQESRPLLAERKNAIDAAQTRLELAKKDYYPDFTLGTAYSFRQSTPNGQSRSDFASVQLSMTLPIYTERKQAKAVDQRQSELLKERYALDQARREIQVEISESQALYQSSRAQFEQLKNTILPLAEQNVASAVNAYQVGKTNFQSVIQAKNAWIEYRNQYWQTLAEAHQALAQLAAATGRESL</sequence>
<dbReference type="EMBL" id="RYFG02000116">
    <property type="protein sequence ID" value="TRW90781.1"/>
    <property type="molecule type" value="Genomic_DNA"/>
</dbReference>
<reference evidence="2 3" key="1">
    <citation type="journal article" date="2019" name="Antonie Van Leeuwenhoek">
        <title>Description of 'Ca. Methylobacter oryzae' KRF1, a novel species from the environmentally important Methylobacter clade 2.</title>
        <authorList>
            <person name="Khatri K."/>
            <person name="Mohite J.A."/>
            <person name="Pandit P.S."/>
            <person name="Bahulikar R."/>
            <person name="Rahalkar M.C."/>
        </authorList>
    </citation>
    <scope>NUCLEOTIDE SEQUENCE [LARGE SCALE GENOMIC DNA]</scope>
    <source>
        <strain evidence="2 3">KRF1</strain>
    </source>
</reference>
<dbReference type="Gene3D" id="1.20.1600.10">
    <property type="entry name" value="Outer membrane efflux proteins (OEP)"/>
    <property type="match status" value="1"/>
</dbReference>
<dbReference type="InterPro" id="IPR003423">
    <property type="entry name" value="OMP_efflux"/>
</dbReference>
<evidence type="ECO:0000313" key="2">
    <source>
        <dbReference type="EMBL" id="TRW90781.1"/>
    </source>
</evidence>
<dbReference type="PANTHER" id="PTHR30203">
    <property type="entry name" value="OUTER MEMBRANE CATION EFFLUX PROTEIN"/>
    <property type="match status" value="1"/>
</dbReference>
<dbReference type="Proteomes" id="UP000733744">
    <property type="component" value="Unassembled WGS sequence"/>
</dbReference>
<comment type="similarity">
    <text evidence="1">Belongs to the outer membrane factor (OMF) (TC 1.B.17) family.</text>
</comment>
<gene>
    <name evidence="2" type="ORF">EKO24_018465</name>
</gene>
<comment type="caution">
    <text evidence="2">The sequence shown here is derived from an EMBL/GenBank/DDBJ whole genome shotgun (WGS) entry which is preliminary data.</text>
</comment>
<protein>
    <submittedName>
        <fullName evidence="2">TolC family protein</fullName>
    </submittedName>
</protein>
<dbReference type="SUPFAM" id="SSF56954">
    <property type="entry name" value="Outer membrane efflux proteins (OEP)"/>
    <property type="match status" value="1"/>
</dbReference>
<dbReference type="InterPro" id="IPR010131">
    <property type="entry name" value="MdtP/NodT-like"/>
</dbReference>
<keyword evidence="3" id="KW-1185">Reference proteome</keyword>
<accession>A0ABY3C672</accession>
<evidence type="ECO:0000313" key="3">
    <source>
        <dbReference type="Proteomes" id="UP000733744"/>
    </source>
</evidence>
<evidence type="ECO:0000256" key="1">
    <source>
        <dbReference type="ARBA" id="ARBA00007613"/>
    </source>
</evidence>
<proteinExistence type="inferred from homology"/>
<dbReference type="PANTHER" id="PTHR30203:SF24">
    <property type="entry name" value="BLR4935 PROTEIN"/>
    <property type="match status" value="1"/>
</dbReference>
<dbReference type="Pfam" id="PF02321">
    <property type="entry name" value="OEP"/>
    <property type="match status" value="2"/>
</dbReference>
<name>A0ABY3C672_9GAMM</name>
<organism evidence="2 3">
    <name type="scientific">Candidatus Methylobacter oryzae</name>
    <dbReference type="NCBI Taxonomy" id="2497749"/>
    <lineage>
        <taxon>Bacteria</taxon>
        <taxon>Pseudomonadati</taxon>
        <taxon>Pseudomonadota</taxon>
        <taxon>Gammaproteobacteria</taxon>
        <taxon>Methylococcales</taxon>
        <taxon>Methylococcaceae</taxon>
        <taxon>Methylobacter</taxon>
    </lineage>
</organism>